<keyword evidence="2" id="KW-0813">Transport</keyword>
<dbReference type="Pfam" id="PF19055">
    <property type="entry name" value="ABC2_membrane_7"/>
    <property type="match status" value="1"/>
</dbReference>
<reference evidence="10" key="1">
    <citation type="journal article" date="2020" name="bioRxiv">
        <title>Comparative genomics of Chlamydomonas.</title>
        <authorList>
            <person name="Craig R.J."/>
            <person name="Hasan A.R."/>
            <person name="Ness R.W."/>
            <person name="Keightley P.D."/>
        </authorList>
    </citation>
    <scope>NUCLEOTIDE SEQUENCE</scope>
    <source>
        <strain evidence="10">CCAP 11/173</strain>
    </source>
</reference>
<dbReference type="OrthoDB" id="66620at2759"/>
<dbReference type="PANTHER" id="PTHR48041:SF41">
    <property type="entry name" value="ABC TRANSPORTER G FAMILY"/>
    <property type="match status" value="1"/>
</dbReference>
<keyword evidence="11" id="KW-1185">Reference proteome</keyword>
<proteinExistence type="predicted"/>
<evidence type="ECO:0000256" key="6">
    <source>
        <dbReference type="ARBA" id="ARBA00022989"/>
    </source>
</evidence>
<dbReference type="InterPro" id="IPR003593">
    <property type="entry name" value="AAA+_ATPase"/>
</dbReference>
<dbReference type="PANTHER" id="PTHR48041">
    <property type="entry name" value="ABC TRANSPORTER G FAMILY MEMBER 28"/>
    <property type="match status" value="1"/>
</dbReference>
<dbReference type="PROSITE" id="PS00211">
    <property type="entry name" value="ABC_TRANSPORTER_1"/>
    <property type="match status" value="1"/>
</dbReference>
<comment type="subcellular location">
    <subcellularLocation>
        <location evidence="1">Membrane</location>
        <topology evidence="1">Multi-pass membrane protein</topology>
    </subcellularLocation>
</comment>
<name>A0A835WFU1_9CHLO</name>
<dbReference type="SUPFAM" id="SSF52540">
    <property type="entry name" value="P-loop containing nucleoside triphosphate hydrolases"/>
    <property type="match status" value="1"/>
</dbReference>
<dbReference type="CDD" id="cd03213">
    <property type="entry name" value="ABCG_EPDR"/>
    <property type="match status" value="1"/>
</dbReference>
<dbReference type="AlphaFoldDB" id="A0A835WFU1"/>
<dbReference type="Pfam" id="PF00005">
    <property type="entry name" value="ABC_tran"/>
    <property type="match status" value="1"/>
</dbReference>
<dbReference type="InterPro" id="IPR003439">
    <property type="entry name" value="ABC_transporter-like_ATP-bd"/>
</dbReference>
<evidence type="ECO:0000259" key="9">
    <source>
        <dbReference type="PROSITE" id="PS50893"/>
    </source>
</evidence>
<dbReference type="Proteomes" id="UP000613740">
    <property type="component" value="Unassembled WGS sequence"/>
</dbReference>
<keyword evidence="7 8" id="KW-0472">Membrane</keyword>
<dbReference type="Gene3D" id="3.40.50.300">
    <property type="entry name" value="P-loop containing nucleotide triphosphate hydrolases"/>
    <property type="match status" value="1"/>
</dbReference>
<evidence type="ECO:0000313" key="10">
    <source>
        <dbReference type="EMBL" id="KAG2446479.1"/>
    </source>
</evidence>
<evidence type="ECO:0000256" key="4">
    <source>
        <dbReference type="ARBA" id="ARBA00022741"/>
    </source>
</evidence>
<feature type="transmembrane region" description="Helical" evidence="8">
    <location>
        <begin position="562"/>
        <end position="582"/>
    </location>
</feature>
<feature type="domain" description="ABC transporter" evidence="9">
    <location>
        <begin position="65"/>
        <end position="315"/>
    </location>
</feature>
<evidence type="ECO:0000256" key="1">
    <source>
        <dbReference type="ARBA" id="ARBA00004141"/>
    </source>
</evidence>
<protein>
    <recommendedName>
        <fullName evidence="9">ABC transporter domain-containing protein</fullName>
    </recommendedName>
</protein>
<keyword evidence="3 8" id="KW-0812">Transmembrane</keyword>
<organism evidence="10 11">
    <name type="scientific">Chlamydomonas schloesseri</name>
    <dbReference type="NCBI Taxonomy" id="2026947"/>
    <lineage>
        <taxon>Eukaryota</taxon>
        <taxon>Viridiplantae</taxon>
        <taxon>Chlorophyta</taxon>
        <taxon>core chlorophytes</taxon>
        <taxon>Chlorophyceae</taxon>
        <taxon>CS clade</taxon>
        <taxon>Chlamydomonadales</taxon>
        <taxon>Chlamydomonadaceae</taxon>
        <taxon>Chlamydomonas</taxon>
    </lineage>
</organism>
<sequence length="724" mass="76649">MLGFLLGTAAICAPPQIGIPLGLGLAGVRAIAGRRRNARQSKLHTSDSEQKLEAKFEKVLANDVVEPVELLWTNLTCDLKVKDGSTKQILKGVSGVARPGRLVGLMGPSGSGKTSLLTALAGRVPAGSKLSLTGSLLVNGSPADEAGHRQAFVQQEDLFYSMLSVQETLKMAADLRLPQQMSAEAREAYVKQLVGVLGLAKAIETCVGDEKTRGLSGGEKKRLSIGCELVGSPSLIFCDEPTTGLDSFQAEKVMSTLKSLAASGHTVVASIHQPRSSIFAMFDDLVLLSEGQPVYSGPADQALAHFEALGHHCPEHYNPAEFLADLISLDFASPEAEADSRARLNKLVAAWRAKEATAAATAATAKKAAGSSSSSKDMARAASTDLVMRRAAELPRAGPLRQLRLLLVRSWRQVVRDRATNFSRAMSNLSSAIVFGAIFFRMRTGQSSIQDRMGLLQVASINTAMASLVKTLNIFPRERTIVARERARGAYGILPYLSAKLAAELPVGALFPLLFGAIVYPVCGLHPSLPRFAKFLGILTLESFTSQALGLAVGAVAPSTEAAMAIGPAVMLVWIVFGGYYVNADNVPTLFKWLPRASLIKQAFEALCVNEFPGLTFEADANGGGMRTGEQVLSWLSFDKSTIPARAASQARILLFYYWATFCILRASAPRYQTVRPDASPATSVPTPAAEPAKSAIAPAATAAMAMPAAAKEAAPAAVKSAAA</sequence>
<evidence type="ECO:0000256" key="8">
    <source>
        <dbReference type="SAM" id="Phobius"/>
    </source>
</evidence>
<dbReference type="InterPro" id="IPR013525">
    <property type="entry name" value="ABC2_TM"/>
</dbReference>
<evidence type="ECO:0000256" key="3">
    <source>
        <dbReference type="ARBA" id="ARBA00022692"/>
    </source>
</evidence>
<evidence type="ECO:0000256" key="7">
    <source>
        <dbReference type="ARBA" id="ARBA00023136"/>
    </source>
</evidence>
<keyword evidence="4" id="KW-0547">Nucleotide-binding</keyword>
<dbReference type="InterPro" id="IPR027417">
    <property type="entry name" value="P-loop_NTPase"/>
</dbReference>
<evidence type="ECO:0000256" key="5">
    <source>
        <dbReference type="ARBA" id="ARBA00022840"/>
    </source>
</evidence>
<dbReference type="InterPro" id="IPR050352">
    <property type="entry name" value="ABCG_transporters"/>
</dbReference>
<gene>
    <name evidence="10" type="ORF">HYH02_008470</name>
</gene>
<comment type="caution">
    <text evidence="10">The sequence shown here is derived from an EMBL/GenBank/DDBJ whole genome shotgun (WGS) entry which is preliminary data.</text>
</comment>
<feature type="transmembrane region" description="Helical" evidence="8">
    <location>
        <begin position="535"/>
        <end position="556"/>
    </location>
</feature>
<dbReference type="GO" id="GO:0005524">
    <property type="term" value="F:ATP binding"/>
    <property type="evidence" value="ECO:0007669"/>
    <property type="project" value="UniProtKB-KW"/>
</dbReference>
<feature type="transmembrane region" description="Helical" evidence="8">
    <location>
        <begin position="505"/>
        <end position="523"/>
    </location>
</feature>
<accession>A0A835WFU1</accession>
<dbReference type="InterPro" id="IPR017871">
    <property type="entry name" value="ABC_transporter-like_CS"/>
</dbReference>
<dbReference type="GO" id="GO:0016020">
    <property type="term" value="C:membrane"/>
    <property type="evidence" value="ECO:0007669"/>
    <property type="project" value="UniProtKB-SubCell"/>
</dbReference>
<dbReference type="SMART" id="SM00382">
    <property type="entry name" value="AAA"/>
    <property type="match status" value="1"/>
</dbReference>
<keyword evidence="5" id="KW-0067">ATP-binding</keyword>
<dbReference type="GO" id="GO:0016887">
    <property type="term" value="F:ATP hydrolysis activity"/>
    <property type="evidence" value="ECO:0007669"/>
    <property type="project" value="InterPro"/>
</dbReference>
<dbReference type="FunFam" id="3.40.50.300:FF:000903">
    <property type="entry name" value="ABC transporter G family member 7"/>
    <property type="match status" value="1"/>
</dbReference>
<evidence type="ECO:0000313" key="11">
    <source>
        <dbReference type="Proteomes" id="UP000613740"/>
    </source>
</evidence>
<dbReference type="GO" id="GO:0140359">
    <property type="term" value="F:ABC-type transporter activity"/>
    <property type="evidence" value="ECO:0007669"/>
    <property type="project" value="InterPro"/>
</dbReference>
<dbReference type="PROSITE" id="PS50893">
    <property type="entry name" value="ABC_TRANSPORTER_2"/>
    <property type="match status" value="1"/>
</dbReference>
<dbReference type="InterPro" id="IPR043926">
    <property type="entry name" value="ABCG_dom"/>
</dbReference>
<dbReference type="EMBL" id="JAEHOD010000026">
    <property type="protein sequence ID" value="KAG2446479.1"/>
    <property type="molecule type" value="Genomic_DNA"/>
</dbReference>
<dbReference type="Pfam" id="PF01061">
    <property type="entry name" value="ABC2_membrane"/>
    <property type="match status" value="1"/>
</dbReference>
<evidence type="ECO:0000256" key="2">
    <source>
        <dbReference type="ARBA" id="ARBA00022448"/>
    </source>
</evidence>
<keyword evidence="6 8" id="KW-1133">Transmembrane helix</keyword>